<evidence type="ECO:0000256" key="2">
    <source>
        <dbReference type="ARBA" id="ARBA00007935"/>
    </source>
</evidence>
<keyword evidence="5 8" id="KW-0812">Transmembrane</keyword>
<feature type="transmembrane region" description="Helical" evidence="8">
    <location>
        <begin position="148"/>
        <end position="170"/>
    </location>
</feature>
<organism evidence="9 10">
    <name type="scientific">Chitinimonas prasina</name>
    <dbReference type="NCBI Taxonomy" id="1434937"/>
    <lineage>
        <taxon>Bacteria</taxon>
        <taxon>Pseudomonadati</taxon>
        <taxon>Pseudomonadota</taxon>
        <taxon>Betaproteobacteria</taxon>
        <taxon>Neisseriales</taxon>
        <taxon>Chitinibacteraceae</taxon>
        <taxon>Chitinimonas</taxon>
    </lineage>
</organism>
<feature type="transmembrane region" description="Helical" evidence="8">
    <location>
        <begin position="24"/>
        <end position="45"/>
    </location>
</feature>
<comment type="subcellular location">
    <subcellularLocation>
        <location evidence="1">Cell membrane</location>
        <topology evidence="1">Multi-pass membrane protein</topology>
    </subcellularLocation>
</comment>
<feature type="transmembrane region" description="Helical" evidence="8">
    <location>
        <begin position="65"/>
        <end position="83"/>
    </location>
</feature>
<evidence type="ECO:0000256" key="6">
    <source>
        <dbReference type="ARBA" id="ARBA00022989"/>
    </source>
</evidence>
<dbReference type="PANTHER" id="PTHR30472:SF25">
    <property type="entry name" value="ABC TRANSPORTER PERMEASE PROTEIN MJ0876-RELATED"/>
    <property type="match status" value="1"/>
</dbReference>
<feature type="transmembrane region" description="Helical" evidence="8">
    <location>
        <begin position="95"/>
        <end position="115"/>
    </location>
</feature>
<dbReference type="PANTHER" id="PTHR30472">
    <property type="entry name" value="FERRIC ENTEROBACTIN TRANSPORT SYSTEM PERMEASE PROTEIN"/>
    <property type="match status" value="1"/>
</dbReference>
<dbReference type="Pfam" id="PF01032">
    <property type="entry name" value="FecCD"/>
    <property type="match status" value="1"/>
</dbReference>
<evidence type="ECO:0000256" key="8">
    <source>
        <dbReference type="SAM" id="Phobius"/>
    </source>
</evidence>
<comment type="caution">
    <text evidence="9">The sequence shown here is derived from an EMBL/GenBank/DDBJ whole genome shotgun (WGS) entry which is preliminary data.</text>
</comment>
<evidence type="ECO:0000256" key="5">
    <source>
        <dbReference type="ARBA" id="ARBA00022692"/>
    </source>
</evidence>
<keyword evidence="6 8" id="KW-1133">Transmembrane helix</keyword>
<gene>
    <name evidence="9" type="ORF">GCM10007907_33130</name>
</gene>
<keyword evidence="3" id="KW-0813">Transport</keyword>
<name>A0ABQ5YKP4_9NEIS</name>
<protein>
    <submittedName>
        <fullName evidence="9">Hemin ABC transporter permease</fullName>
    </submittedName>
</protein>
<dbReference type="Proteomes" id="UP001156706">
    <property type="component" value="Unassembled WGS sequence"/>
</dbReference>
<accession>A0ABQ5YKP4</accession>
<keyword evidence="10" id="KW-1185">Reference proteome</keyword>
<feature type="transmembrane region" description="Helical" evidence="8">
    <location>
        <begin position="279"/>
        <end position="298"/>
    </location>
</feature>
<dbReference type="InterPro" id="IPR000522">
    <property type="entry name" value="ABC_transptr_permease_BtuC"/>
</dbReference>
<comment type="similarity">
    <text evidence="2">Belongs to the binding-protein-dependent transport system permease family. FecCD subfamily.</text>
</comment>
<proteinExistence type="inferred from homology"/>
<dbReference type="SUPFAM" id="SSF81345">
    <property type="entry name" value="ABC transporter involved in vitamin B12 uptake, BtuC"/>
    <property type="match status" value="1"/>
</dbReference>
<evidence type="ECO:0000313" key="9">
    <source>
        <dbReference type="EMBL" id="GLR14523.1"/>
    </source>
</evidence>
<keyword evidence="4" id="KW-1003">Cell membrane</keyword>
<feature type="transmembrane region" description="Helical" evidence="8">
    <location>
        <begin position="305"/>
        <end position="325"/>
    </location>
</feature>
<dbReference type="EMBL" id="BSOG01000004">
    <property type="protein sequence ID" value="GLR14523.1"/>
    <property type="molecule type" value="Genomic_DNA"/>
</dbReference>
<dbReference type="RefSeq" id="WP_284197592.1">
    <property type="nucleotide sequence ID" value="NZ_BSOG01000004.1"/>
</dbReference>
<feature type="transmembrane region" description="Helical" evidence="8">
    <location>
        <begin position="237"/>
        <end position="264"/>
    </location>
</feature>
<sequence length="333" mass="34234">MPTTRAYWLRRPGRPARLPATSRLHYLAWPVLATCLLFFAVGYAGDGWAWPDISDPLVSGLRLPRIAAALIVGAAMAASGAALQALFRNPLADPGLIGTASGAALAAVAVMALHLTIPLPIAAFGGALLATWLLLVLVKLVGGGNISLLLMGLMLGSFAAAATSLLLFLSDDLALRSALSWLSGQLGTTVGAPLFWASPVALAGIALLLALGRDLDCLLLGDEEATSLGVNVERVRLLTAIGAAMAAGAAVSIAGIIGFIGMMIPNACALWLGGGRRQLILVSALSGAGFLLLMDTLARGIAYPINLPVGLLIGFIGPVCFVWLLRHRTGSHA</sequence>
<feature type="transmembrane region" description="Helical" evidence="8">
    <location>
        <begin position="121"/>
        <end position="141"/>
    </location>
</feature>
<evidence type="ECO:0000256" key="7">
    <source>
        <dbReference type="ARBA" id="ARBA00023136"/>
    </source>
</evidence>
<evidence type="ECO:0000313" key="10">
    <source>
        <dbReference type="Proteomes" id="UP001156706"/>
    </source>
</evidence>
<evidence type="ECO:0000256" key="4">
    <source>
        <dbReference type="ARBA" id="ARBA00022475"/>
    </source>
</evidence>
<evidence type="ECO:0000256" key="3">
    <source>
        <dbReference type="ARBA" id="ARBA00022448"/>
    </source>
</evidence>
<keyword evidence="7 8" id="KW-0472">Membrane</keyword>
<evidence type="ECO:0000256" key="1">
    <source>
        <dbReference type="ARBA" id="ARBA00004651"/>
    </source>
</evidence>
<feature type="transmembrane region" description="Helical" evidence="8">
    <location>
        <begin position="190"/>
        <end position="211"/>
    </location>
</feature>
<reference evidence="10" key="1">
    <citation type="journal article" date="2019" name="Int. J. Syst. Evol. Microbiol.">
        <title>The Global Catalogue of Microorganisms (GCM) 10K type strain sequencing project: providing services to taxonomists for standard genome sequencing and annotation.</title>
        <authorList>
            <consortium name="The Broad Institute Genomics Platform"/>
            <consortium name="The Broad Institute Genome Sequencing Center for Infectious Disease"/>
            <person name="Wu L."/>
            <person name="Ma J."/>
        </authorList>
    </citation>
    <scope>NUCLEOTIDE SEQUENCE [LARGE SCALE GENOMIC DNA]</scope>
    <source>
        <strain evidence="10">NBRC 110044</strain>
    </source>
</reference>
<dbReference type="InterPro" id="IPR037294">
    <property type="entry name" value="ABC_BtuC-like"/>
</dbReference>
<dbReference type="Gene3D" id="1.10.3470.10">
    <property type="entry name" value="ABC transporter involved in vitamin B12 uptake, BtuC"/>
    <property type="match status" value="1"/>
</dbReference>